<evidence type="ECO:0000313" key="2">
    <source>
        <dbReference type="Proteomes" id="UP000593561"/>
    </source>
</evidence>
<organism evidence="1 2">
    <name type="scientific">Gossypium davidsonii</name>
    <name type="common">Davidson's cotton</name>
    <name type="synonym">Gossypium klotzschianum subsp. davidsonii</name>
    <dbReference type="NCBI Taxonomy" id="34287"/>
    <lineage>
        <taxon>Eukaryota</taxon>
        <taxon>Viridiplantae</taxon>
        <taxon>Streptophyta</taxon>
        <taxon>Embryophyta</taxon>
        <taxon>Tracheophyta</taxon>
        <taxon>Spermatophyta</taxon>
        <taxon>Magnoliopsida</taxon>
        <taxon>eudicotyledons</taxon>
        <taxon>Gunneridae</taxon>
        <taxon>Pentapetalae</taxon>
        <taxon>rosids</taxon>
        <taxon>malvids</taxon>
        <taxon>Malvales</taxon>
        <taxon>Malvaceae</taxon>
        <taxon>Malvoideae</taxon>
        <taxon>Gossypium</taxon>
    </lineage>
</organism>
<evidence type="ECO:0000313" key="1">
    <source>
        <dbReference type="EMBL" id="MBA0624727.1"/>
    </source>
</evidence>
<proteinExistence type="predicted"/>
<name>A0A7J8SF36_GOSDV</name>
<accession>A0A7J8SF36</accession>
<reference evidence="1 2" key="1">
    <citation type="journal article" date="2019" name="Genome Biol. Evol.">
        <title>Insights into the evolution of the New World diploid cottons (Gossypium, subgenus Houzingenia) based on genome sequencing.</title>
        <authorList>
            <person name="Grover C.E."/>
            <person name="Arick M.A. 2nd"/>
            <person name="Thrash A."/>
            <person name="Conover J.L."/>
            <person name="Sanders W.S."/>
            <person name="Peterson D.G."/>
            <person name="Frelichowski J.E."/>
            <person name="Scheffler J.A."/>
            <person name="Scheffler B.E."/>
            <person name="Wendel J.F."/>
        </authorList>
    </citation>
    <scope>NUCLEOTIDE SEQUENCE [LARGE SCALE GENOMIC DNA]</scope>
    <source>
        <strain evidence="1">27</strain>
        <tissue evidence="1">Leaf</tissue>
    </source>
</reference>
<dbReference type="EMBL" id="JABFAC010000009">
    <property type="protein sequence ID" value="MBA0624727.1"/>
    <property type="molecule type" value="Genomic_DNA"/>
</dbReference>
<protein>
    <recommendedName>
        <fullName evidence="3">Reverse transcriptase zinc-binding domain-containing protein</fullName>
    </recommendedName>
</protein>
<dbReference type="Proteomes" id="UP000593561">
    <property type="component" value="Unassembled WGS sequence"/>
</dbReference>
<evidence type="ECO:0008006" key="3">
    <source>
        <dbReference type="Google" id="ProtNLM"/>
    </source>
</evidence>
<sequence length="146" mass="16791">MTCPICENSCETLEHVFRDCVTAKEVWGKLEIGWLQNLSTVEHKECMTYLLENGIDVQRRLIIGAIWAIWTSRNRVLHETHNQSAQEIVEMEHKRVMYESSSAEARWDGDRLENNNQQMHFTGVCDRGGCMFPSDTDESRSGTPKG</sequence>
<comment type="caution">
    <text evidence="1">The sequence shown here is derived from an EMBL/GenBank/DDBJ whole genome shotgun (WGS) entry which is preliminary data.</text>
</comment>
<keyword evidence="2" id="KW-1185">Reference proteome</keyword>
<gene>
    <name evidence="1" type="ORF">Godav_010024</name>
</gene>
<dbReference type="AlphaFoldDB" id="A0A7J8SF36"/>